<comment type="pathway">
    <text evidence="1 9">Amino-acid biosynthesis; L-arginine biosynthesis; N(2)-acetyl-L-ornithine from L-glutamate: step 2/4.</text>
</comment>
<evidence type="ECO:0000259" key="10">
    <source>
        <dbReference type="Pfam" id="PF00696"/>
    </source>
</evidence>
<comment type="catalytic activity">
    <reaction evidence="8 9">
        <text>N-acetyl-L-glutamate + ATP = N-acetyl-L-glutamyl 5-phosphate + ADP</text>
        <dbReference type="Rhea" id="RHEA:14629"/>
        <dbReference type="ChEBI" id="CHEBI:30616"/>
        <dbReference type="ChEBI" id="CHEBI:44337"/>
        <dbReference type="ChEBI" id="CHEBI:57936"/>
        <dbReference type="ChEBI" id="CHEBI:456216"/>
        <dbReference type="EC" id="2.7.2.8"/>
    </reaction>
</comment>
<feature type="domain" description="Aspartate/glutamate/uridylate kinase" evidence="10">
    <location>
        <begin position="25"/>
        <end position="272"/>
    </location>
</feature>
<dbReference type="GO" id="GO:0005524">
    <property type="term" value="F:ATP binding"/>
    <property type="evidence" value="ECO:0007669"/>
    <property type="project" value="UniProtKB-UniRule"/>
</dbReference>
<dbReference type="InterPro" id="IPR036393">
    <property type="entry name" value="AceGlu_kinase-like_sf"/>
</dbReference>
<dbReference type="CDD" id="cd04250">
    <property type="entry name" value="AAK_NAGK-C"/>
    <property type="match status" value="1"/>
</dbReference>
<proteinExistence type="inferred from homology"/>
<dbReference type="GO" id="GO:0003991">
    <property type="term" value="F:acetylglutamate kinase activity"/>
    <property type="evidence" value="ECO:0007669"/>
    <property type="project" value="UniProtKB-UniRule"/>
</dbReference>
<evidence type="ECO:0000313" key="11">
    <source>
        <dbReference type="EMBL" id="WRO20318.1"/>
    </source>
</evidence>
<evidence type="ECO:0000256" key="2">
    <source>
        <dbReference type="ARBA" id="ARBA00022571"/>
    </source>
</evidence>
<feature type="binding site" evidence="9">
    <location>
        <begin position="64"/>
        <end position="65"/>
    </location>
    <ligand>
        <name>substrate</name>
    </ligand>
</feature>
<keyword evidence="5 9" id="KW-0547">Nucleotide-binding</keyword>
<dbReference type="EMBL" id="CP121694">
    <property type="protein sequence ID" value="WRO20318.1"/>
    <property type="molecule type" value="Genomic_DNA"/>
</dbReference>
<dbReference type="NCBIfam" id="TIGR00761">
    <property type="entry name" value="argB"/>
    <property type="match status" value="1"/>
</dbReference>
<dbReference type="InterPro" id="IPR001057">
    <property type="entry name" value="Glu/AcGlu_kinase"/>
</dbReference>
<dbReference type="InterPro" id="IPR037528">
    <property type="entry name" value="ArgB"/>
</dbReference>
<evidence type="ECO:0000256" key="9">
    <source>
        <dbReference type="HAMAP-Rule" id="MF_00082"/>
    </source>
</evidence>
<organism evidence="11 12">
    <name type="scientific">Metallumcola ferriviriculae</name>
    <dbReference type="NCBI Taxonomy" id="3039180"/>
    <lineage>
        <taxon>Bacteria</taxon>
        <taxon>Bacillati</taxon>
        <taxon>Bacillota</taxon>
        <taxon>Clostridia</taxon>
        <taxon>Neomoorellales</taxon>
        <taxon>Desulfitibacteraceae</taxon>
        <taxon>Metallumcola</taxon>
    </lineage>
</organism>
<feature type="site" description="Transition state stabilizer" evidence="9">
    <location>
        <position position="253"/>
    </location>
</feature>
<keyword evidence="9" id="KW-0963">Cytoplasm</keyword>
<evidence type="ECO:0000256" key="3">
    <source>
        <dbReference type="ARBA" id="ARBA00022605"/>
    </source>
</evidence>
<reference evidence="11 12" key="1">
    <citation type="submission" date="2023-04" db="EMBL/GenBank/DDBJ databases">
        <authorList>
            <person name="Hsu D."/>
        </authorList>
    </citation>
    <scope>NUCLEOTIDE SEQUENCE [LARGE SCALE GENOMIC DNA]</scope>
    <source>
        <strain evidence="11 12">MK1</strain>
    </source>
</reference>
<sequence>MISPLEKTNILIEALPYIKKFYGRTVVIKYGGNAMVNDELRQAVIVDAVLMKFVGMNPVIVHGGGPEINRMLKRVGKETDFVNGLRVTDKETMEIVEMVLAGKINKEIVSLINQNGGKAVGLSGKDASFIQAKQKLAFIENEHGQRQEVDLGHVGAVAAINPEIINTVIEKGYIPVVAPIGLGEDGESYNINADTVAGEVAGALAADKLVLLTDVEGIMRDSSSADTLISSLAVSQIPALIKQGIIGGGMIPKVECCISALAKGVGRTHIIDGRLRHSLLLEIFTDEGIGTMVVRDEE</sequence>
<keyword evidence="12" id="KW-1185">Reference proteome</keyword>
<evidence type="ECO:0000256" key="5">
    <source>
        <dbReference type="ARBA" id="ARBA00022741"/>
    </source>
</evidence>
<keyword evidence="3 9" id="KW-0028">Amino-acid biosynthesis</keyword>
<dbReference type="SUPFAM" id="SSF53633">
    <property type="entry name" value="Carbamate kinase-like"/>
    <property type="match status" value="1"/>
</dbReference>
<keyword evidence="7 9" id="KW-0067">ATP-binding</keyword>
<protein>
    <recommendedName>
        <fullName evidence="9">Acetylglutamate kinase</fullName>
        <ecNumber evidence="9">2.7.2.8</ecNumber>
    </recommendedName>
    <alternativeName>
        <fullName evidence="9">N-acetyl-L-glutamate 5-phosphotransferase</fullName>
    </alternativeName>
    <alternativeName>
        <fullName evidence="9">NAG kinase</fullName>
        <shortName evidence="9">NAGK</shortName>
    </alternativeName>
</protein>
<keyword evidence="6 9" id="KW-0418">Kinase</keyword>
<dbReference type="PANTHER" id="PTHR23342:SF0">
    <property type="entry name" value="N-ACETYLGLUTAMATE SYNTHASE, MITOCHONDRIAL"/>
    <property type="match status" value="1"/>
</dbReference>
<dbReference type="Gene3D" id="3.40.1160.10">
    <property type="entry name" value="Acetylglutamate kinase-like"/>
    <property type="match status" value="1"/>
</dbReference>
<dbReference type="FunFam" id="3.40.1160.10:FF:000004">
    <property type="entry name" value="Acetylglutamate kinase"/>
    <property type="match status" value="1"/>
</dbReference>
<dbReference type="Proteomes" id="UP001329915">
    <property type="component" value="Chromosome"/>
</dbReference>
<feature type="site" description="Transition state stabilizer" evidence="9">
    <location>
        <position position="29"/>
    </location>
</feature>
<dbReference type="AlphaFoldDB" id="A0AAU0UHW4"/>
<gene>
    <name evidence="9 11" type="primary">argB</name>
    <name evidence="11" type="ORF">MFMK1_000076</name>
</gene>
<keyword evidence="2 9" id="KW-0055">Arginine biosynthesis</keyword>
<feature type="binding site" evidence="9">
    <location>
        <position position="190"/>
    </location>
    <ligand>
        <name>substrate</name>
    </ligand>
</feature>
<evidence type="ECO:0000256" key="4">
    <source>
        <dbReference type="ARBA" id="ARBA00022679"/>
    </source>
</evidence>
<keyword evidence="4 9" id="KW-0808">Transferase</keyword>
<dbReference type="InterPro" id="IPR001048">
    <property type="entry name" value="Asp/Glu/Uridylate_kinase"/>
</dbReference>
<evidence type="ECO:0000256" key="6">
    <source>
        <dbReference type="ARBA" id="ARBA00022777"/>
    </source>
</evidence>
<feature type="binding site" evidence="9">
    <location>
        <position position="86"/>
    </location>
    <ligand>
        <name>substrate</name>
    </ligand>
</feature>
<dbReference type="PIRSF" id="PIRSF000728">
    <property type="entry name" value="NAGK"/>
    <property type="match status" value="1"/>
</dbReference>
<comment type="subcellular location">
    <subcellularLocation>
        <location evidence="9">Cytoplasm</location>
    </subcellularLocation>
</comment>
<evidence type="ECO:0000256" key="1">
    <source>
        <dbReference type="ARBA" id="ARBA00004828"/>
    </source>
</evidence>
<evidence type="ECO:0000256" key="7">
    <source>
        <dbReference type="ARBA" id="ARBA00022840"/>
    </source>
</evidence>
<dbReference type="PANTHER" id="PTHR23342">
    <property type="entry name" value="N-ACETYLGLUTAMATE SYNTHASE"/>
    <property type="match status" value="1"/>
</dbReference>
<comment type="similarity">
    <text evidence="9">Belongs to the acetylglutamate kinase family. ArgB subfamily.</text>
</comment>
<dbReference type="InterPro" id="IPR004662">
    <property type="entry name" value="AcgluKinase_fam"/>
</dbReference>
<dbReference type="EC" id="2.7.2.8" evidence="9"/>
<dbReference type="InterPro" id="IPR041727">
    <property type="entry name" value="NAGK-C"/>
</dbReference>
<dbReference type="KEGG" id="dbc:MFMK1_000076"/>
<dbReference type="PRINTS" id="PR00474">
    <property type="entry name" value="GLU5KINASE"/>
</dbReference>
<dbReference type="HAMAP" id="MF_00082">
    <property type="entry name" value="ArgB"/>
    <property type="match status" value="1"/>
</dbReference>
<comment type="function">
    <text evidence="9">Catalyzes the ATP-dependent phosphorylation of N-acetyl-L-glutamate.</text>
</comment>
<dbReference type="Pfam" id="PF00696">
    <property type="entry name" value="AA_kinase"/>
    <property type="match status" value="1"/>
</dbReference>
<evidence type="ECO:0000313" key="12">
    <source>
        <dbReference type="Proteomes" id="UP001329915"/>
    </source>
</evidence>
<dbReference type="GO" id="GO:0005737">
    <property type="term" value="C:cytoplasm"/>
    <property type="evidence" value="ECO:0007669"/>
    <property type="project" value="UniProtKB-SubCell"/>
</dbReference>
<dbReference type="RefSeq" id="WP_366923220.1">
    <property type="nucleotide sequence ID" value="NZ_CP121694.1"/>
</dbReference>
<name>A0AAU0UHW4_9FIRM</name>
<dbReference type="GO" id="GO:0042450">
    <property type="term" value="P:L-arginine biosynthetic process via ornithine"/>
    <property type="evidence" value="ECO:0007669"/>
    <property type="project" value="UniProtKB-UniRule"/>
</dbReference>
<accession>A0AAU0UHW4</accession>
<evidence type="ECO:0000256" key="8">
    <source>
        <dbReference type="ARBA" id="ARBA00048141"/>
    </source>
</evidence>